<feature type="binding site" evidence="6">
    <location>
        <position position="108"/>
    </location>
    <ligand>
        <name>biotin</name>
        <dbReference type="ChEBI" id="CHEBI:57586"/>
    </ligand>
</feature>
<dbReference type="Gene3D" id="3.30.930.10">
    <property type="entry name" value="Bira Bifunctional Protein, Domain 2"/>
    <property type="match status" value="1"/>
</dbReference>
<dbReference type="InterPro" id="IPR036390">
    <property type="entry name" value="WH_DNA-bd_sf"/>
</dbReference>
<dbReference type="PANTHER" id="PTHR12835:SF5">
    <property type="entry name" value="BIOTIN--PROTEIN LIGASE"/>
    <property type="match status" value="1"/>
</dbReference>
<evidence type="ECO:0000256" key="2">
    <source>
        <dbReference type="ARBA" id="ARBA00022741"/>
    </source>
</evidence>
<dbReference type="Pfam" id="PF03099">
    <property type="entry name" value="BPL_LplA_LipB"/>
    <property type="match status" value="1"/>
</dbReference>
<dbReference type="EMBL" id="JAJAXM010000033">
    <property type="protein sequence ID" value="MCG9026974.1"/>
    <property type="molecule type" value="Genomic_DNA"/>
</dbReference>
<dbReference type="GO" id="GO:0004077">
    <property type="term" value="F:biotin--[biotin carboxyl-carrier protein] ligase activity"/>
    <property type="evidence" value="ECO:0007669"/>
    <property type="project" value="UniProtKB-UniRule"/>
</dbReference>
<dbReference type="InterPro" id="IPR045864">
    <property type="entry name" value="aa-tRNA-synth_II/BPL/LPL"/>
</dbReference>
<dbReference type="Gene3D" id="1.10.10.10">
    <property type="entry name" value="Winged helix-like DNA-binding domain superfamily/Winged helix DNA-binding domain"/>
    <property type="match status" value="1"/>
</dbReference>
<keyword evidence="2 6" id="KW-0547">Nucleotide-binding</keyword>
<dbReference type="Proteomes" id="UP001200247">
    <property type="component" value="Unassembled WGS sequence"/>
</dbReference>
<dbReference type="InterPro" id="IPR003142">
    <property type="entry name" value="BPL_C"/>
</dbReference>
<dbReference type="InterPro" id="IPR013196">
    <property type="entry name" value="HTH_11"/>
</dbReference>
<evidence type="ECO:0000313" key="11">
    <source>
        <dbReference type="Proteomes" id="UP001200247"/>
    </source>
</evidence>
<dbReference type="EMBL" id="CP022115">
    <property type="protein sequence ID" value="ASJ26322.1"/>
    <property type="molecule type" value="Genomic_DNA"/>
</dbReference>
<sequence>MFALLHALSDGRFHSGEVLAQTLGCSRSHVWQQIQLIESEFGLTIQHVRGRGYRLVRPIDWLDAATIRARSGGRWEVEVAERVDSTNTRLLARSSSHAGPLALFAEHQMAGRGRRGRQWHTRLGEALTFSVLWQVDGGVARLSGLSLAVGLAIVRALAGFGLPVALKWPNDVLLQGRKLAGILVELAGDTLGPTSVVIGVGINLQSPEVDQPTAGVRDIRPELSRNELAGALLTELAQVLDEFAQGGFAGLRQDWQQHHLWQDQPVELIHADGLRITGIARGVDSLGALLLETSDGVQRFHSGDVSLRSRA</sequence>
<reference evidence="8" key="1">
    <citation type="journal article" date="2017" name="J. Antimicrob. Chemother.">
        <title>Emergence and genomic analysis of MDR Laribacter hongkongensis strain HLGZ1 from Guangzhou, China.</title>
        <authorList>
            <person name="Wu H.K."/>
            <person name="Chen J.H."/>
            <person name="Yang L."/>
            <person name="Li A.R."/>
            <person name="Su D.H."/>
            <person name="Lin Y.P."/>
            <person name="Chen D.Q."/>
        </authorList>
    </citation>
    <scope>NUCLEOTIDE SEQUENCE</scope>
    <source>
        <strain evidence="8">HLGZ1</strain>
    </source>
</reference>
<keyword evidence="6" id="KW-0678">Repressor</keyword>
<dbReference type="InterPro" id="IPR008988">
    <property type="entry name" value="Transcriptional_repressor_C"/>
</dbReference>
<dbReference type="InterPro" id="IPR030855">
    <property type="entry name" value="Bifunct_BirA"/>
</dbReference>
<gene>
    <name evidence="6" type="primary">birA</name>
    <name evidence="9" type="ORF">LH440_13890</name>
    <name evidence="8" type="ORF">LHGZ1_3491</name>
</gene>
<reference evidence="9 11" key="4">
    <citation type="submission" date="2021-10" db="EMBL/GenBank/DDBJ databases">
        <title>Whole-genome sequencing analysis of Laribacter hongkongensis: virulence gene profiles, carbohydrate-active enzyme prediction, and antimicrobial resistance characterization.</title>
        <authorList>
            <person name="Yuan P."/>
            <person name="Zhan Y."/>
            <person name="Chen D."/>
        </authorList>
    </citation>
    <scope>NUCLEOTIDE SEQUENCE [LARGE SCALE GENOMIC DNA]</scope>
    <source>
        <strain evidence="9 11">W67</strain>
    </source>
</reference>
<dbReference type="AlphaFoldDB" id="A0A248LNS2"/>
<organism evidence="8 10">
    <name type="scientific">Laribacter hongkongensis</name>
    <dbReference type="NCBI Taxonomy" id="168471"/>
    <lineage>
        <taxon>Bacteria</taxon>
        <taxon>Pseudomonadati</taxon>
        <taxon>Pseudomonadota</taxon>
        <taxon>Betaproteobacteria</taxon>
        <taxon>Neisseriales</taxon>
        <taxon>Aquaspirillaceae</taxon>
        <taxon>Laribacter</taxon>
    </lineage>
</organism>
<feature type="domain" description="BPL/LPL catalytic" evidence="7">
    <location>
        <begin position="61"/>
        <end position="244"/>
    </location>
</feature>
<dbReference type="SUPFAM" id="SSF46785">
    <property type="entry name" value="Winged helix' DNA-binding domain"/>
    <property type="match status" value="1"/>
</dbReference>
<dbReference type="Pfam" id="PF02237">
    <property type="entry name" value="BPL_C"/>
    <property type="match status" value="1"/>
</dbReference>
<evidence type="ECO:0000313" key="10">
    <source>
        <dbReference type="Proteomes" id="UP000197424"/>
    </source>
</evidence>
<evidence type="ECO:0000256" key="6">
    <source>
        <dbReference type="HAMAP-Rule" id="MF_00978"/>
    </source>
</evidence>
<dbReference type="HAMAP" id="MF_00978">
    <property type="entry name" value="Bifunct_BirA"/>
    <property type="match status" value="1"/>
</dbReference>
<dbReference type="SUPFAM" id="SSF50037">
    <property type="entry name" value="C-terminal domain of transcriptional repressors"/>
    <property type="match status" value="1"/>
</dbReference>
<comment type="similarity">
    <text evidence="6">Belongs to the biotin--protein ligase family.</text>
</comment>
<dbReference type="OMA" id="AVWKHIE"/>
<dbReference type="CDD" id="cd16442">
    <property type="entry name" value="BPL"/>
    <property type="match status" value="1"/>
</dbReference>
<dbReference type="GO" id="GO:0006355">
    <property type="term" value="P:regulation of DNA-templated transcription"/>
    <property type="evidence" value="ECO:0007669"/>
    <property type="project" value="UniProtKB-UniRule"/>
</dbReference>
<dbReference type="RefSeq" id="WP_012698692.1">
    <property type="nucleotide sequence ID" value="NZ_CP022115.1"/>
</dbReference>
<keyword evidence="4 6" id="KW-0092">Biotin</keyword>
<keyword evidence="6" id="KW-0805">Transcription regulation</keyword>
<evidence type="ECO:0000313" key="8">
    <source>
        <dbReference type="EMBL" id="ASJ26322.1"/>
    </source>
</evidence>
<protein>
    <recommendedName>
        <fullName evidence="6">Bifunctional ligase/repressor BirA</fullName>
    </recommendedName>
    <alternativeName>
        <fullName evidence="6">Biotin--[acetyl-CoA-carboxylase] ligase</fullName>
        <ecNumber evidence="6">6.3.4.15</ecNumber>
    </alternativeName>
    <alternativeName>
        <fullName evidence="6">Biotin--protein ligase</fullName>
    </alternativeName>
    <alternativeName>
        <fullName evidence="6">Biotin-[acetyl-CoA carboxylase] synthetase</fullName>
    </alternativeName>
</protein>
<evidence type="ECO:0000313" key="9">
    <source>
        <dbReference type="EMBL" id="MCG9026974.1"/>
    </source>
</evidence>
<reference evidence="8" key="3">
    <citation type="submission" date="2017-06" db="EMBL/GenBank/DDBJ databases">
        <authorList>
            <person name="Kim H.J."/>
            <person name="Triplett B.A."/>
        </authorList>
    </citation>
    <scope>NUCLEOTIDE SEQUENCE</scope>
    <source>
        <strain evidence="8">HLGZ1</strain>
    </source>
</reference>
<dbReference type="InterPro" id="IPR036388">
    <property type="entry name" value="WH-like_DNA-bd_sf"/>
</dbReference>
<dbReference type="Proteomes" id="UP000197424">
    <property type="component" value="Chromosome"/>
</dbReference>
<name>A0A248LNS2_9NEIS</name>
<feature type="DNA-binding region" description="H-T-H motif" evidence="6">
    <location>
        <begin position="16"/>
        <end position="35"/>
    </location>
</feature>
<dbReference type="Pfam" id="PF08279">
    <property type="entry name" value="HTH_11"/>
    <property type="match status" value="1"/>
</dbReference>
<dbReference type="GO" id="GO:0005524">
    <property type="term" value="F:ATP binding"/>
    <property type="evidence" value="ECO:0007669"/>
    <property type="project" value="UniProtKB-UniRule"/>
</dbReference>
<comment type="function">
    <text evidence="6">Acts both as a biotin--[acetyl-CoA-carboxylase] ligase and a repressor.</text>
</comment>
<dbReference type="NCBIfam" id="TIGR00121">
    <property type="entry name" value="birA_ligase"/>
    <property type="match status" value="1"/>
</dbReference>
<feature type="binding site" evidence="6">
    <location>
        <begin position="112"/>
        <end position="114"/>
    </location>
    <ligand>
        <name>biotin</name>
        <dbReference type="ChEBI" id="CHEBI:57586"/>
    </ligand>
</feature>
<accession>A0A248LNS2</accession>
<evidence type="ECO:0000256" key="4">
    <source>
        <dbReference type="ARBA" id="ARBA00023267"/>
    </source>
</evidence>
<keyword evidence="6" id="KW-0238">DNA-binding</keyword>
<comment type="catalytic activity">
    <reaction evidence="5 6">
        <text>biotin + L-lysyl-[protein] + ATP = N(6)-biotinyl-L-lysyl-[protein] + AMP + diphosphate + H(+)</text>
        <dbReference type="Rhea" id="RHEA:11756"/>
        <dbReference type="Rhea" id="RHEA-COMP:9752"/>
        <dbReference type="Rhea" id="RHEA-COMP:10505"/>
        <dbReference type="ChEBI" id="CHEBI:15378"/>
        <dbReference type="ChEBI" id="CHEBI:29969"/>
        <dbReference type="ChEBI" id="CHEBI:30616"/>
        <dbReference type="ChEBI" id="CHEBI:33019"/>
        <dbReference type="ChEBI" id="CHEBI:57586"/>
        <dbReference type="ChEBI" id="CHEBI:83144"/>
        <dbReference type="ChEBI" id="CHEBI:456215"/>
        <dbReference type="EC" id="6.3.4.15"/>
    </reaction>
</comment>
<evidence type="ECO:0000256" key="5">
    <source>
        <dbReference type="ARBA" id="ARBA00047846"/>
    </source>
</evidence>
<dbReference type="GO" id="GO:0005737">
    <property type="term" value="C:cytoplasm"/>
    <property type="evidence" value="ECO:0007669"/>
    <property type="project" value="TreeGrafter"/>
</dbReference>
<dbReference type="PROSITE" id="PS51733">
    <property type="entry name" value="BPL_LPL_CATALYTIC"/>
    <property type="match status" value="1"/>
</dbReference>
<dbReference type="PANTHER" id="PTHR12835">
    <property type="entry name" value="BIOTIN PROTEIN LIGASE"/>
    <property type="match status" value="1"/>
</dbReference>
<evidence type="ECO:0000256" key="1">
    <source>
        <dbReference type="ARBA" id="ARBA00022598"/>
    </source>
</evidence>
<dbReference type="Gene3D" id="2.30.30.100">
    <property type="match status" value="1"/>
</dbReference>
<dbReference type="OrthoDB" id="9807064at2"/>
<feature type="binding site" evidence="6">
    <location>
        <begin position="85"/>
        <end position="87"/>
    </location>
    <ligand>
        <name>biotin</name>
        <dbReference type="ChEBI" id="CHEBI:57586"/>
    </ligand>
</feature>
<dbReference type="GO" id="GO:0003677">
    <property type="term" value="F:DNA binding"/>
    <property type="evidence" value="ECO:0007669"/>
    <property type="project" value="UniProtKB-UniRule"/>
</dbReference>
<dbReference type="SUPFAM" id="SSF55681">
    <property type="entry name" value="Class II aaRS and biotin synthetases"/>
    <property type="match status" value="1"/>
</dbReference>
<dbReference type="EC" id="6.3.4.15" evidence="6"/>
<evidence type="ECO:0000259" key="7">
    <source>
        <dbReference type="PROSITE" id="PS51733"/>
    </source>
</evidence>
<proteinExistence type="inferred from homology"/>
<keyword evidence="6" id="KW-0804">Transcription</keyword>
<feature type="binding site" evidence="6">
    <location>
        <position position="178"/>
    </location>
    <ligand>
        <name>biotin</name>
        <dbReference type="ChEBI" id="CHEBI:57586"/>
    </ligand>
</feature>
<evidence type="ECO:0000256" key="3">
    <source>
        <dbReference type="ARBA" id="ARBA00022840"/>
    </source>
</evidence>
<dbReference type="InterPro" id="IPR004408">
    <property type="entry name" value="Biotin_CoA_COase_ligase"/>
</dbReference>
<keyword evidence="3 6" id="KW-0067">ATP-binding</keyword>
<keyword evidence="1 6" id="KW-0436">Ligase</keyword>
<reference evidence="10" key="2">
    <citation type="submission" date="2017-06" db="EMBL/GenBank/DDBJ databases">
        <title>Whole genome sequence of Laribacter hongkongensis LHGZ1.</title>
        <authorList>
            <person name="Chen D."/>
            <person name="Wu H."/>
            <person name="Chen J."/>
        </authorList>
    </citation>
    <scope>NUCLEOTIDE SEQUENCE [LARGE SCALE GENOMIC DNA]</scope>
    <source>
        <strain evidence="10">LHGZ1</strain>
    </source>
</reference>
<dbReference type="InterPro" id="IPR004143">
    <property type="entry name" value="BPL_LPL_catalytic"/>
</dbReference>
<dbReference type="GeneID" id="75110298"/>